<gene>
    <name evidence="2" type="ORF">IHE55_12935</name>
</gene>
<keyword evidence="3" id="KW-1185">Reference proteome</keyword>
<evidence type="ECO:0000313" key="3">
    <source>
        <dbReference type="Proteomes" id="UP000807371"/>
    </source>
</evidence>
<proteinExistence type="predicted"/>
<evidence type="ECO:0000313" key="2">
    <source>
        <dbReference type="EMBL" id="MBH5335653.1"/>
    </source>
</evidence>
<feature type="region of interest" description="Disordered" evidence="1">
    <location>
        <begin position="55"/>
        <end position="83"/>
    </location>
</feature>
<dbReference type="EMBL" id="JACYXC010000001">
    <property type="protein sequence ID" value="MBH5335653.1"/>
    <property type="molecule type" value="Genomic_DNA"/>
</dbReference>
<dbReference type="RefSeq" id="WP_197989172.1">
    <property type="nucleotide sequence ID" value="NZ_JACYXC010000001.1"/>
</dbReference>
<feature type="compositionally biased region" description="Low complexity" evidence="1">
    <location>
        <begin position="70"/>
        <end position="80"/>
    </location>
</feature>
<comment type="caution">
    <text evidence="2">The sequence shown here is derived from an EMBL/GenBank/DDBJ whole genome shotgun (WGS) entry which is preliminary data.</text>
</comment>
<sequence length="128" mass="13589">MGRTLFTAVALFLGVFLAVEYTAANCPRPTAVAERFTARAATVAETETLRTVPYPVPLHTGEENVEGRRAGPAPATAPAPHGKSGCVCDCDALITRDPVAITKPSLKHHAVPVSRSGQLAIEHQIFRC</sequence>
<evidence type="ECO:0008006" key="4">
    <source>
        <dbReference type="Google" id="ProtNLM"/>
    </source>
</evidence>
<protein>
    <recommendedName>
        <fullName evidence="4">Secreted protein</fullName>
    </recommendedName>
</protein>
<evidence type="ECO:0000256" key="1">
    <source>
        <dbReference type="SAM" id="MobiDB-lite"/>
    </source>
</evidence>
<name>A0ABS0NKD2_9ACTN</name>
<organism evidence="2 3">
    <name type="scientific">Streptomyces pactum</name>
    <dbReference type="NCBI Taxonomy" id="68249"/>
    <lineage>
        <taxon>Bacteria</taxon>
        <taxon>Bacillati</taxon>
        <taxon>Actinomycetota</taxon>
        <taxon>Actinomycetes</taxon>
        <taxon>Kitasatosporales</taxon>
        <taxon>Streptomycetaceae</taxon>
        <taxon>Streptomyces</taxon>
    </lineage>
</organism>
<accession>A0ABS0NKD2</accession>
<dbReference type="Proteomes" id="UP000807371">
    <property type="component" value="Unassembled WGS sequence"/>
</dbReference>
<feature type="compositionally biased region" description="Basic and acidic residues" evidence="1">
    <location>
        <begin position="60"/>
        <end position="69"/>
    </location>
</feature>
<reference evidence="2 3" key="1">
    <citation type="submission" date="2020-09" db="EMBL/GenBank/DDBJ databases">
        <title>Biosynthesis of the nuclear factor of activated T cells inhibitor NFAT-133 and its congeners in Streptomyces pactum.</title>
        <authorList>
            <person name="Zhou W."/>
            <person name="Posri P."/>
            <person name="Abugrain M.E."/>
            <person name="Weisberg A.J."/>
            <person name="Chang J.H."/>
            <person name="Mahmud T."/>
        </authorList>
    </citation>
    <scope>NUCLEOTIDE SEQUENCE [LARGE SCALE GENOMIC DNA]</scope>
    <source>
        <strain evidence="2 3">ATCC 27456</strain>
    </source>
</reference>